<dbReference type="Pfam" id="PF13765">
    <property type="entry name" value="PRY"/>
    <property type="match status" value="1"/>
</dbReference>
<dbReference type="InterPro" id="IPR006574">
    <property type="entry name" value="PRY"/>
</dbReference>
<feature type="domain" description="B30.2/SPRY" evidence="7">
    <location>
        <begin position="131"/>
        <end position="326"/>
    </location>
</feature>
<dbReference type="STRING" id="7994.ENSAMXP00000003980"/>
<dbReference type="InParanoid" id="W5K8R9"/>
<evidence type="ECO:0000256" key="3">
    <source>
        <dbReference type="ARBA" id="ARBA00022833"/>
    </source>
</evidence>
<dbReference type="PROSITE" id="PS00518">
    <property type="entry name" value="ZF_RING_1"/>
    <property type="match status" value="1"/>
</dbReference>
<evidence type="ECO:0000259" key="7">
    <source>
        <dbReference type="PROSITE" id="PS50188"/>
    </source>
</evidence>
<dbReference type="PANTHER" id="PTHR24103">
    <property type="entry name" value="E3 UBIQUITIN-PROTEIN LIGASE TRIM"/>
    <property type="match status" value="1"/>
</dbReference>
<dbReference type="SMART" id="SM00589">
    <property type="entry name" value="PRY"/>
    <property type="match status" value="1"/>
</dbReference>
<dbReference type="CDD" id="cd13733">
    <property type="entry name" value="SPRY_PRY_C-I_1"/>
    <property type="match status" value="1"/>
</dbReference>
<dbReference type="InterPro" id="IPR003879">
    <property type="entry name" value="Butyrophylin_SPRY"/>
</dbReference>
<dbReference type="InterPro" id="IPR001870">
    <property type="entry name" value="B30.2/SPRY"/>
</dbReference>
<dbReference type="Gene3D" id="3.30.40.10">
    <property type="entry name" value="Zinc/RING finger domain, C3HC4 (zinc finger)"/>
    <property type="match status" value="1"/>
</dbReference>
<evidence type="ECO:0000256" key="2">
    <source>
        <dbReference type="ARBA" id="ARBA00022771"/>
    </source>
</evidence>
<keyword evidence="2 4" id="KW-0863">Zinc-finger</keyword>
<dbReference type="Ensembl" id="ENSAMXT00000003980.2">
    <property type="protein sequence ID" value="ENSAMXP00000003980.2"/>
    <property type="gene ID" value="ENSAMXG00000003895.2"/>
</dbReference>
<sequence length="330" mass="37423">MASSIPILSEDQLLCSICLDVFTDPVSTPCGHNFCKSCLAGHWDKSYHCKCPLCNKIFENRPDLSVNTFISETAAHFIKTAEIKARRAHKHTPNLKKHTLIDPIENQEDYVSINWFMKNWRMILSLLPLLAFIFIFLMPGSMWTSVYAVDVTLDPDTAHPNLVLSDDGKQVRCGDKKQYLPDNPERFNKCVNVLGKKGFSSGRFYYEVQVNRKTDWELGVVRESINRKGQIKLNPQNGFWTVALRNGNEYYAGAGPSVLLSLRENLQKVGVFVDYEEGLVSFYDVEARSHIYSFTGQSFTEKLYPYFSPGLNEGGKNSAPLIISPVTRDD</sequence>
<keyword evidence="5" id="KW-1133">Transmembrane helix</keyword>
<dbReference type="PROSITE" id="PS50188">
    <property type="entry name" value="B302_SPRY"/>
    <property type="match status" value="1"/>
</dbReference>
<keyword evidence="3" id="KW-0862">Zinc</keyword>
<dbReference type="SMART" id="SM00184">
    <property type="entry name" value="RING"/>
    <property type="match status" value="1"/>
</dbReference>
<accession>W5K8R9</accession>
<keyword evidence="5" id="KW-0812">Transmembrane</keyword>
<keyword evidence="1" id="KW-0479">Metal-binding</keyword>
<evidence type="ECO:0000256" key="4">
    <source>
        <dbReference type="PROSITE-ProRule" id="PRU00175"/>
    </source>
</evidence>
<dbReference type="Proteomes" id="UP000018467">
    <property type="component" value="Unassembled WGS sequence"/>
</dbReference>
<evidence type="ECO:0000259" key="6">
    <source>
        <dbReference type="PROSITE" id="PS50089"/>
    </source>
</evidence>
<dbReference type="InterPro" id="IPR013083">
    <property type="entry name" value="Znf_RING/FYVE/PHD"/>
</dbReference>
<dbReference type="InterPro" id="IPR050143">
    <property type="entry name" value="TRIM/RBCC"/>
</dbReference>
<dbReference type="SUPFAM" id="SSF57850">
    <property type="entry name" value="RING/U-box"/>
    <property type="match status" value="1"/>
</dbReference>
<evidence type="ECO:0000256" key="1">
    <source>
        <dbReference type="ARBA" id="ARBA00022723"/>
    </source>
</evidence>
<reference evidence="9" key="1">
    <citation type="submission" date="2013-03" db="EMBL/GenBank/DDBJ databases">
        <authorList>
            <person name="Jeffery W."/>
            <person name="Warren W."/>
            <person name="Wilson R.K."/>
        </authorList>
    </citation>
    <scope>NUCLEOTIDE SEQUENCE</scope>
    <source>
        <strain evidence="9">female</strain>
    </source>
</reference>
<dbReference type="GeneTree" id="ENSGT01040000240385"/>
<protein>
    <submittedName>
        <fullName evidence="8">Uncharacterized protein</fullName>
    </submittedName>
</protein>
<reference evidence="8" key="3">
    <citation type="submission" date="2025-08" db="UniProtKB">
        <authorList>
            <consortium name="Ensembl"/>
        </authorList>
    </citation>
    <scope>IDENTIFICATION</scope>
</reference>
<dbReference type="Pfam" id="PF13445">
    <property type="entry name" value="zf-RING_UBOX"/>
    <property type="match status" value="1"/>
</dbReference>
<dbReference type="HOGENOM" id="CLU_013137_0_3_1"/>
<reference evidence="8" key="4">
    <citation type="submission" date="2025-09" db="UniProtKB">
        <authorList>
            <consortium name="Ensembl"/>
        </authorList>
    </citation>
    <scope>IDENTIFICATION</scope>
</reference>
<dbReference type="InterPro" id="IPR001841">
    <property type="entry name" value="Znf_RING"/>
</dbReference>
<dbReference type="SUPFAM" id="SSF49899">
    <property type="entry name" value="Concanavalin A-like lectins/glucanases"/>
    <property type="match status" value="1"/>
</dbReference>
<dbReference type="Gene3D" id="2.60.120.920">
    <property type="match status" value="1"/>
</dbReference>
<dbReference type="GO" id="GO:0008270">
    <property type="term" value="F:zinc ion binding"/>
    <property type="evidence" value="ECO:0007669"/>
    <property type="project" value="UniProtKB-KW"/>
</dbReference>
<feature type="transmembrane region" description="Helical" evidence="5">
    <location>
        <begin position="122"/>
        <end position="143"/>
    </location>
</feature>
<dbReference type="Pfam" id="PF00622">
    <property type="entry name" value="SPRY"/>
    <property type="match status" value="1"/>
</dbReference>
<keyword evidence="5" id="KW-0472">Membrane</keyword>
<evidence type="ECO:0000313" key="8">
    <source>
        <dbReference type="Ensembl" id="ENSAMXP00000003980.2"/>
    </source>
</evidence>
<keyword evidence="9" id="KW-1185">Reference proteome</keyword>
<name>W5K8R9_ASTMX</name>
<organism evidence="8 9">
    <name type="scientific">Astyanax mexicanus</name>
    <name type="common">Blind cave fish</name>
    <name type="synonym">Astyanax fasciatus mexicanus</name>
    <dbReference type="NCBI Taxonomy" id="7994"/>
    <lineage>
        <taxon>Eukaryota</taxon>
        <taxon>Metazoa</taxon>
        <taxon>Chordata</taxon>
        <taxon>Craniata</taxon>
        <taxon>Vertebrata</taxon>
        <taxon>Euteleostomi</taxon>
        <taxon>Actinopterygii</taxon>
        <taxon>Neopterygii</taxon>
        <taxon>Teleostei</taxon>
        <taxon>Ostariophysi</taxon>
        <taxon>Characiformes</taxon>
        <taxon>Characoidei</taxon>
        <taxon>Acestrorhamphidae</taxon>
        <taxon>Acestrorhamphinae</taxon>
        <taxon>Astyanax</taxon>
    </lineage>
</organism>
<dbReference type="AlphaFoldDB" id="W5K8R9"/>
<dbReference type="FunFam" id="2.60.120.920:FF:000004">
    <property type="entry name" value="Butyrophilin subfamily 1 member A1"/>
    <property type="match status" value="1"/>
</dbReference>
<dbReference type="InterPro" id="IPR013320">
    <property type="entry name" value="ConA-like_dom_sf"/>
</dbReference>
<dbReference type="InterPro" id="IPR003877">
    <property type="entry name" value="SPRY_dom"/>
</dbReference>
<reference evidence="9" key="2">
    <citation type="journal article" date="2014" name="Nat. Commun.">
        <title>The cavefish genome reveals candidate genes for eye loss.</title>
        <authorList>
            <person name="McGaugh S.E."/>
            <person name="Gross J.B."/>
            <person name="Aken B."/>
            <person name="Blin M."/>
            <person name="Borowsky R."/>
            <person name="Chalopin D."/>
            <person name="Hinaux H."/>
            <person name="Jeffery W.R."/>
            <person name="Keene A."/>
            <person name="Ma L."/>
            <person name="Minx P."/>
            <person name="Murphy D."/>
            <person name="O'Quin K.E."/>
            <person name="Retaux S."/>
            <person name="Rohner N."/>
            <person name="Searle S.M."/>
            <person name="Stahl B.A."/>
            <person name="Tabin C."/>
            <person name="Volff J.N."/>
            <person name="Yoshizawa M."/>
            <person name="Warren W.C."/>
        </authorList>
    </citation>
    <scope>NUCLEOTIDE SEQUENCE [LARGE SCALE GENOMIC DNA]</scope>
    <source>
        <strain evidence="9">female</strain>
    </source>
</reference>
<proteinExistence type="predicted"/>
<dbReference type="InterPro" id="IPR043136">
    <property type="entry name" value="B30.2/SPRY_sf"/>
</dbReference>
<evidence type="ECO:0000313" key="9">
    <source>
        <dbReference type="Proteomes" id="UP000018467"/>
    </source>
</evidence>
<dbReference type="InterPro" id="IPR027370">
    <property type="entry name" value="Znf-RING_euk"/>
</dbReference>
<feature type="domain" description="RING-type" evidence="6">
    <location>
        <begin position="15"/>
        <end position="55"/>
    </location>
</feature>
<dbReference type="Bgee" id="ENSAMXG00000003895">
    <property type="expression patterns" value="Expressed in intestine and 2 other cell types or tissues"/>
</dbReference>
<evidence type="ECO:0000256" key="5">
    <source>
        <dbReference type="SAM" id="Phobius"/>
    </source>
</evidence>
<dbReference type="InterPro" id="IPR017907">
    <property type="entry name" value="Znf_RING_CS"/>
</dbReference>
<dbReference type="eggNOG" id="KOG2177">
    <property type="taxonomic scope" value="Eukaryota"/>
</dbReference>
<dbReference type="PROSITE" id="PS50089">
    <property type="entry name" value="ZF_RING_2"/>
    <property type="match status" value="1"/>
</dbReference>
<dbReference type="PRINTS" id="PR01407">
    <property type="entry name" value="BUTYPHLNCDUF"/>
</dbReference>
<dbReference type="SMART" id="SM00449">
    <property type="entry name" value="SPRY"/>
    <property type="match status" value="1"/>
</dbReference>